<sequence>MNTVILDVRTLKDSLADPNNQTLGNPQSYAGCGVLSIREVARRVNRDVKAVHGDVHVLLNAGLLKKSDDGVLFPYSSIHVDFMLQAAA</sequence>
<dbReference type="EMBL" id="CP133218">
    <property type="protein sequence ID" value="WML90643.1"/>
    <property type="molecule type" value="Genomic_DNA"/>
</dbReference>
<organism evidence="1 2">
    <name type="scientific">Thiothrix lacustris</name>
    <dbReference type="NCBI Taxonomy" id="525917"/>
    <lineage>
        <taxon>Bacteria</taxon>
        <taxon>Pseudomonadati</taxon>
        <taxon>Pseudomonadota</taxon>
        <taxon>Gammaproteobacteria</taxon>
        <taxon>Thiotrichales</taxon>
        <taxon>Thiotrichaceae</taxon>
        <taxon>Thiothrix</taxon>
    </lineage>
</organism>
<keyword evidence="2" id="KW-1185">Reference proteome</keyword>
<protein>
    <submittedName>
        <fullName evidence="1">Uncharacterized protein</fullName>
    </submittedName>
</protein>
<gene>
    <name evidence="1" type="ORF">RCF98_16940</name>
</gene>
<evidence type="ECO:0000313" key="1">
    <source>
        <dbReference type="EMBL" id="WML90643.1"/>
    </source>
</evidence>
<dbReference type="Pfam" id="PF25212">
    <property type="entry name" value="HVO_A0114"/>
    <property type="match status" value="1"/>
</dbReference>
<proteinExistence type="predicted"/>
<name>A0ABY9MQ37_9GAMM</name>
<evidence type="ECO:0000313" key="2">
    <source>
        <dbReference type="Proteomes" id="UP001236657"/>
    </source>
</evidence>
<accession>A0ABY9MQ37</accession>
<reference evidence="1 2" key="1">
    <citation type="submission" date="2023-08" db="EMBL/GenBank/DDBJ databases">
        <title>New molecular markers tilS and rpoB for phylogenetic and monitoring studies of the genus Thiothrix biodiversity.</title>
        <authorList>
            <person name="Ravin N.V."/>
            <person name="Smolyakov D."/>
            <person name="Markov N.D."/>
            <person name="Beletsky A.V."/>
            <person name="Mardanov A.V."/>
            <person name="Rudenko T.S."/>
            <person name="Grabovich M.Y."/>
        </authorList>
    </citation>
    <scope>NUCLEOTIDE SEQUENCE [LARGE SCALE GENOMIC DNA]</scope>
    <source>
        <strain evidence="1 2">MK1</strain>
    </source>
</reference>
<dbReference type="Proteomes" id="UP001236657">
    <property type="component" value="Chromosome"/>
</dbReference>
<dbReference type="RefSeq" id="WP_308895168.1">
    <property type="nucleotide sequence ID" value="NZ_CP133218.1"/>
</dbReference>